<feature type="domain" description="Methyl-accepting transducer" evidence="7">
    <location>
        <begin position="547"/>
        <end position="776"/>
    </location>
</feature>
<dbReference type="FunFam" id="1.10.287.950:FF:000001">
    <property type="entry name" value="Methyl-accepting chemotaxis sensory transducer"/>
    <property type="match status" value="1"/>
</dbReference>
<dbReference type="PROSITE" id="PS50111">
    <property type="entry name" value="CHEMOTAXIS_TRANSDUC_2"/>
    <property type="match status" value="1"/>
</dbReference>
<dbReference type="Gene3D" id="1.20.58.920">
    <property type="match status" value="1"/>
</dbReference>
<evidence type="ECO:0000256" key="2">
    <source>
        <dbReference type="ARBA" id="ARBA00022481"/>
    </source>
</evidence>
<dbReference type="KEGG" id="fer:FNB15_05845"/>
<dbReference type="GO" id="GO:0007165">
    <property type="term" value="P:signal transduction"/>
    <property type="evidence" value="ECO:0007669"/>
    <property type="project" value="UniProtKB-KW"/>
</dbReference>
<dbReference type="Pfam" id="PF00672">
    <property type="entry name" value="HAMP"/>
    <property type="match status" value="1"/>
</dbReference>
<dbReference type="Gene3D" id="1.10.287.950">
    <property type="entry name" value="Methyl-accepting chemotaxis protein"/>
    <property type="match status" value="1"/>
</dbReference>
<keyword evidence="2" id="KW-0488">Methylation</keyword>
<keyword evidence="6" id="KW-0472">Membrane</keyword>
<evidence type="ECO:0000256" key="5">
    <source>
        <dbReference type="SAM" id="Coils"/>
    </source>
</evidence>
<keyword evidence="4" id="KW-0807">Transducer</keyword>
<dbReference type="Pfam" id="PF18947">
    <property type="entry name" value="HAMP_2"/>
    <property type="match status" value="1"/>
</dbReference>
<name>A0A516GZ79_9PROT</name>
<gene>
    <name evidence="9" type="ORF">FNB15_05845</name>
</gene>
<dbReference type="CDD" id="cd11386">
    <property type="entry name" value="MCP_signal"/>
    <property type="match status" value="1"/>
</dbReference>
<evidence type="ECO:0000259" key="7">
    <source>
        <dbReference type="PROSITE" id="PS50111"/>
    </source>
</evidence>
<protein>
    <submittedName>
        <fullName evidence="9">HAMP domain-containing protein</fullName>
    </submittedName>
</protein>
<evidence type="ECO:0000256" key="3">
    <source>
        <dbReference type="ARBA" id="ARBA00029447"/>
    </source>
</evidence>
<feature type="domain" description="HAMP" evidence="8">
    <location>
        <begin position="490"/>
        <end position="542"/>
    </location>
</feature>
<dbReference type="Gene3D" id="6.10.340.10">
    <property type="match status" value="1"/>
</dbReference>
<evidence type="ECO:0000256" key="1">
    <source>
        <dbReference type="ARBA" id="ARBA00004370"/>
    </source>
</evidence>
<dbReference type="InterPro" id="IPR051310">
    <property type="entry name" value="MCP_chemotaxis"/>
</dbReference>
<dbReference type="SMART" id="SM00304">
    <property type="entry name" value="HAMP"/>
    <property type="match status" value="2"/>
</dbReference>
<sequence length="810" mass="85377">MRRQCVLSGVMRGSARMRFGIRQKLFLAVGVIAAMAVVSSLISFGFFGQVRSALGLVTDRSLPAVTAALTLSAQSADVAASAPALAYATNDAERTTAISVLNGKLAQIKRTLDEVKATDAPETLRREAEDSFSRLADAMERIESAVKERLALSAKRQALTKTLTDNHANFLFLAQPAVDQAVMDMTMEFELVSRATGAGASEMIQSILDKQVAGARAIQDLVAKTNLSVGMLAVAAQADSPESVELIQVDNINTKAEMLRGLDTVLAIYPNKEIEDMVNGIAAVSEGENGLFSTRLMELAATRQALAALSEGRSATLGLSDAVDQLVASARKDAVGSSQASISAINIAQTVMAVIALFCLIAAIGIGWLYIGRRVIDPIVATTDTMGRLANRDWSAQVIGTDRGDEIGDMARAVQVFKDQGQESQQLQEQIEADRIRFETERKAQEGLLKSAVGEIVAAANAGDLQRRIDTSRIEGVMRELGEGVNTLLGTMERVLGDLGDMLHKLADGDLTHRIRSQYQGLFADLAGDANQVSDRLSDTMKKLAESAALVRDASAEISTGSQDLAQRTESQAAALEQTAASMHEVTATVKQNADNAQAANQLAVAARDTAEKGGSVVADAVTAVTQIEDSARKISDIVGLIDEIAFQTNLLALNASVEAARAGEAGKGFAVVAQEVRALAQRSANASREIKGLIQASNTQVKTGAALVNQTGAALAEIVTSVKKVSDIVAEIAAASSEQARGLEEVNGAVVNMDEMTQRNGALVEQTNASAQAMANQARQLAELVGHFRVDGDASTLAANDSELEDAAD</sequence>
<dbReference type="PANTHER" id="PTHR43531:SF14">
    <property type="entry name" value="METHYL-ACCEPTING CHEMOTAXIS PROTEIN I-RELATED"/>
    <property type="match status" value="1"/>
</dbReference>
<keyword evidence="6" id="KW-1133">Transmembrane helix</keyword>
<feature type="domain" description="HAMP" evidence="8">
    <location>
        <begin position="373"/>
        <end position="426"/>
    </location>
</feature>
<dbReference type="InterPro" id="IPR004089">
    <property type="entry name" value="MCPsignal_dom"/>
</dbReference>
<dbReference type="InterPro" id="IPR003660">
    <property type="entry name" value="HAMP_dom"/>
</dbReference>
<keyword evidence="5" id="KW-0175">Coiled coil</keyword>
<dbReference type="OrthoDB" id="8476854at2"/>
<evidence type="ECO:0000256" key="4">
    <source>
        <dbReference type="PROSITE-ProRule" id="PRU00284"/>
    </source>
</evidence>
<keyword evidence="6" id="KW-0812">Transmembrane</keyword>
<dbReference type="GO" id="GO:0006935">
    <property type="term" value="P:chemotaxis"/>
    <property type="evidence" value="ECO:0007669"/>
    <property type="project" value="TreeGrafter"/>
</dbReference>
<keyword evidence="10" id="KW-1185">Reference proteome</keyword>
<reference evidence="9 10" key="1">
    <citation type="submission" date="2019-07" db="EMBL/GenBank/DDBJ databases">
        <title>Genome sequencing for Ferrovibrio sp. K5.</title>
        <authorList>
            <person name="Park S.-J."/>
        </authorList>
    </citation>
    <scope>NUCLEOTIDE SEQUENCE [LARGE SCALE GENOMIC DNA]</scope>
    <source>
        <strain evidence="9 10">K5</strain>
    </source>
</reference>
<accession>A0A516GZ79</accession>
<dbReference type="GO" id="GO:0005886">
    <property type="term" value="C:plasma membrane"/>
    <property type="evidence" value="ECO:0007669"/>
    <property type="project" value="TreeGrafter"/>
</dbReference>
<evidence type="ECO:0000256" key="6">
    <source>
        <dbReference type="SAM" id="Phobius"/>
    </source>
</evidence>
<organism evidence="9 10">
    <name type="scientific">Ferrovibrio terrae</name>
    <dbReference type="NCBI Taxonomy" id="2594003"/>
    <lineage>
        <taxon>Bacteria</taxon>
        <taxon>Pseudomonadati</taxon>
        <taxon>Pseudomonadota</taxon>
        <taxon>Alphaproteobacteria</taxon>
        <taxon>Rhodospirillales</taxon>
        <taxon>Rhodospirillaceae</taxon>
        <taxon>Ferrovibrio</taxon>
    </lineage>
</organism>
<comment type="subcellular location">
    <subcellularLocation>
        <location evidence="1">Membrane</location>
    </subcellularLocation>
</comment>
<proteinExistence type="inferred from homology"/>
<dbReference type="SUPFAM" id="SSF158472">
    <property type="entry name" value="HAMP domain-like"/>
    <property type="match status" value="1"/>
</dbReference>
<dbReference type="AlphaFoldDB" id="A0A516GZ79"/>
<dbReference type="Pfam" id="PF21689">
    <property type="entry name" value="TorS_sensor_domain"/>
    <property type="match status" value="1"/>
</dbReference>
<dbReference type="InterPro" id="IPR038188">
    <property type="entry name" value="TorS_sensor_sf"/>
</dbReference>
<feature type="transmembrane region" description="Helical" evidence="6">
    <location>
        <begin position="351"/>
        <end position="371"/>
    </location>
</feature>
<dbReference type="SMART" id="SM00283">
    <property type="entry name" value="MA"/>
    <property type="match status" value="1"/>
</dbReference>
<dbReference type="PROSITE" id="PS50885">
    <property type="entry name" value="HAMP"/>
    <property type="match status" value="2"/>
</dbReference>
<dbReference type="Proteomes" id="UP000317496">
    <property type="component" value="Chromosome"/>
</dbReference>
<dbReference type="Pfam" id="PF00015">
    <property type="entry name" value="MCPsignal"/>
    <property type="match status" value="1"/>
</dbReference>
<evidence type="ECO:0000313" key="10">
    <source>
        <dbReference type="Proteomes" id="UP000317496"/>
    </source>
</evidence>
<comment type="similarity">
    <text evidence="3">Belongs to the methyl-accepting chemotaxis (MCP) protein family.</text>
</comment>
<feature type="transmembrane region" description="Helical" evidence="6">
    <location>
        <begin position="25"/>
        <end position="47"/>
    </location>
</feature>
<dbReference type="GO" id="GO:0004888">
    <property type="term" value="F:transmembrane signaling receptor activity"/>
    <property type="evidence" value="ECO:0007669"/>
    <property type="project" value="TreeGrafter"/>
</dbReference>
<evidence type="ECO:0000313" key="9">
    <source>
        <dbReference type="EMBL" id="QDO96826.1"/>
    </source>
</evidence>
<dbReference type="SUPFAM" id="SSF58104">
    <property type="entry name" value="Methyl-accepting chemotaxis protein (MCP) signaling domain"/>
    <property type="match status" value="1"/>
</dbReference>
<feature type="coiled-coil region" evidence="5">
    <location>
        <begin position="98"/>
        <end position="155"/>
    </location>
</feature>
<evidence type="ECO:0000259" key="8">
    <source>
        <dbReference type="PROSITE" id="PS50885"/>
    </source>
</evidence>
<dbReference type="PANTHER" id="PTHR43531">
    <property type="entry name" value="PROTEIN ICFG"/>
    <property type="match status" value="1"/>
</dbReference>
<dbReference type="EMBL" id="CP041636">
    <property type="protein sequence ID" value="QDO96826.1"/>
    <property type="molecule type" value="Genomic_DNA"/>
</dbReference>